<sequence>MRSKIIGRCLLRTILDHRRMSQEDLVVKTGIHKSQINEYIHNKRIMSLKSARIISKSCKCSIDDLYEWLD</sequence>
<dbReference type="Gene3D" id="1.10.260.40">
    <property type="entry name" value="lambda repressor-like DNA-binding domains"/>
    <property type="match status" value="1"/>
</dbReference>
<dbReference type="Pfam" id="PF13443">
    <property type="entry name" value="HTH_26"/>
    <property type="match status" value="1"/>
</dbReference>
<dbReference type="AlphaFoldDB" id="A0A5D4RYG4"/>
<organism evidence="2 3">
    <name type="scientific">Rossellomorea marisflavi</name>
    <dbReference type="NCBI Taxonomy" id="189381"/>
    <lineage>
        <taxon>Bacteria</taxon>
        <taxon>Bacillati</taxon>
        <taxon>Bacillota</taxon>
        <taxon>Bacilli</taxon>
        <taxon>Bacillales</taxon>
        <taxon>Bacillaceae</taxon>
        <taxon>Rossellomorea</taxon>
    </lineage>
</organism>
<gene>
    <name evidence="2" type="ORF">FZC83_02045</name>
</gene>
<dbReference type="PROSITE" id="PS50943">
    <property type="entry name" value="HTH_CROC1"/>
    <property type="match status" value="1"/>
</dbReference>
<dbReference type="RefSeq" id="WP_148984411.1">
    <property type="nucleotide sequence ID" value="NZ_JBNILK010000001.1"/>
</dbReference>
<evidence type="ECO:0000259" key="1">
    <source>
        <dbReference type="PROSITE" id="PS50943"/>
    </source>
</evidence>
<dbReference type="SUPFAM" id="SSF47413">
    <property type="entry name" value="lambda repressor-like DNA-binding domains"/>
    <property type="match status" value="1"/>
</dbReference>
<dbReference type="EMBL" id="VTEQ01000001">
    <property type="protein sequence ID" value="TYS56377.1"/>
    <property type="molecule type" value="Genomic_DNA"/>
</dbReference>
<evidence type="ECO:0000313" key="2">
    <source>
        <dbReference type="EMBL" id="TYS56377.1"/>
    </source>
</evidence>
<dbReference type="CDD" id="cd00093">
    <property type="entry name" value="HTH_XRE"/>
    <property type="match status" value="1"/>
</dbReference>
<feature type="domain" description="HTH cro/C1-type" evidence="1">
    <location>
        <begin position="11"/>
        <end position="65"/>
    </location>
</feature>
<comment type="caution">
    <text evidence="2">The sequence shown here is derived from an EMBL/GenBank/DDBJ whole genome shotgun (WGS) entry which is preliminary data.</text>
</comment>
<protein>
    <submittedName>
        <fullName evidence="2">Helix-turn-helix transcriptional regulator</fullName>
    </submittedName>
</protein>
<dbReference type="InterPro" id="IPR010982">
    <property type="entry name" value="Lambda_DNA-bd_dom_sf"/>
</dbReference>
<name>A0A5D4RYG4_9BACI</name>
<dbReference type="InterPro" id="IPR001387">
    <property type="entry name" value="Cro/C1-type_HTH"/>
</dbReference>
<dbReference type="GO" id="GO:0003677">
    <property type="term" value="F:DNA binding"/>
    <property type="evidence" value="ECO:0007669"/>
    <property type="project" value="InterPro"/>
</dbReference>
<dbReference type="Proteomes" id="UP000322997">
    <property type="component" value="Unassembled WGS sequence"/>
</dbReference>
<reference evidence="2 3" key="1">
    <citation type="submission" date="2019-08" db="EMBL/GenBank/DDBJ databases">
        <title>Bacillus genomes from the desert of Cuatro Cienegas, Coahuila.</title>
        <authorList>
            <person name="Olmedo-Alvarez G."/>
        </authorList>
    </citation>
    <scope>NUCLEOTIDE SEQUENCE [LARGE SCALE GENOMIC DNA]</scope>
    <source>
        <strain evidence="2 3">CH108_3D</strain>
    </source>
</reference>
<accession>A0A5D4RYG4</accession>
<evidence type="ECO:0000313" key="3">
    <source>
        <dbReference type="Proteomes" id="UP000322997"/>
    </source>
</evidence>
<proteinExistence type="predicted"/>
<dbReference type="SMART" id="SM00530">
    <property type="entry name" value="HTH_XRE"/>
    <property type="match status" value="1"/>
</dbReference>